<keyword evidence="16" id="KW-1185">Reference proteome</keyword>
<feature type="domain" description="Thiolase N-terminal" evidence="13">
    <location>
        <begin position="21"/>
        <end position="272"/>
    </location>
</feature>
<dbReference type="InterPro" id="IPR020610">
    <property type="entry name" value="Thiolase_AS"/>
</dbReference>
<dbReference type="InterPro" id="IPR002155">
    <property type="entry name" value="Thiolase"/>
</dbReference>
<protein>
    <recommendedName>
        <fullName evidence="4">acetyl-CoA C-acetyltransferase</fullName>
        <ecNumber evidence="4">2.3.1.9</ecNumber>
    </recommendedName>
</protein>
<evidence type="ECO:0000256" key="5">
    <source>
        <dbReference type="ARBA" id="ARBA00022679"/>
    </source>
</evidence>
<keyword evidence="9" id="KW-0496">Mitochondrion</keyword>
<keyword evidence="6" id="KW-0479">Metal-binding</keyword>
<comment type="subcellular location">
    <subcellularLocation>
        <location evidence="1">Mitochondrion</location>
    </subcellularLocation>
</comment>
<evidence type="ECO:0000256" key="2">
    <source>
        <dbReference type="ARBA" id="ARBA00010982"/>
    </source>
</evidence>
<evidence type="ECO:0000259" key="14">
    <source>
        <dbReference type="Pfam" id="PF02803"/>
    </source>
</evidence>
<evidence type="ECO:0000313" key="16">
    <source>
        <dbReference type="Proteomes" id="UP000398389"/>
    </source>
</evidence>
<dbReference type="InterPro" id="IPR020616">
    <property type="entry name" value="Thiolase_N"/>
</dbReference>
<evidence type="ECO:0000256" key="10">
    <source>
        <dbReference type="ARBA" id="ARBA00023315"/>
    </source>
</evidence>
<dbReference type="GeneID" id="43584593"/>
<gene>
    <name evidence="15" type="ORF">SAPINGB_P005779</name>
</gene>
<dbReference type="FunFam" id="3.40.47.10:FF:000007">
    <property type="entry name" value="acetyl-CoA acetyltransferase, mitochondrial"/>
    <property type="match status" value="1"/>
</dbReference>
<dbReference type="AlphaFoldDB" id="A0A5E8C8J4"/>
<dbReference type="PROSITE" id="PS00099">
    <property type="entry name" value="THIOLASE_3"/>
    <property type="match status" value="1"/>
</dbReference>
<feature type="active site" description="Acyl-thioester intermediate" evidence="11">
    <location>
        <position position="104"/>
    </location>
</feature>
<dbReference type="PANTHER" id="PTHR18919:SF156">
    <property type="entry name" value="ACETYL-COA ACETYLTRANSFERASE, MITOCHONDRIAL"/>
    <property type="match status" value="1"/>
</dbReference>
<keyword evidence="7" id="KW-0809">Transit peptide</keyword>
<evidence type="ECO:0000313" key="15">
    <source>
        <dbReference type="EMBL" id="VVT57606.1"/>
    </source>
</evidence>
<organism evidence="15 16">
    <name type="scientific">Magnusiomyces paraingens</name>
    <dbReference type="NCBI Taxonomy" id="2606893"/>
    <lineage>
        <taxon>Eukaryota</taxon>
        <taxon>Fungi</taxon>
        <taxon>Dikarya</taxon>
        <taxon>Ascomycota</taxon>
        <taxon>Saccharomycotina</taxon>
        <taxon>Dipodascomycetes</taxon>
        <taxon>Dipodascales</taxon>
        <taxon>Dipodascaceae</taxon>
        <taxon>Magnusiomyces</taxon>
    </lineage>
</organism>
<feature type="domain" description="Thiolase C-terminal" evidence="14">
    <location>
        <begin position="283"/>
        <end position="401"/>
    </location>
</feature>
<comment type="subunit">
    <text evidence="3">Homotetramer.</text>
</comment>
<dbReference type="Pfam" id="PF00108">
    <property type="entry name" value="Thiolase_N"/>
    <property type="match status" value="1"/>
</dbReference>
<evidence type="ECO:0000256" key="3">
    <source>
        <dbReference type="ARBA" id="ARBA00011881"/>
    </source>
</evidence>
<evidence type="ECO:0000256" key="11">
    <source>
        <dbReference type="PIRSR" id="PIRSR000429-1"/>
    </source>
</evidence>
<accession>A0A5E8C8J4</accession>
<keyword evidence="5 12" id="KW-0808">Transferase</keyword>
<dbReference type="Proteomes" id="UP000398389">
    <property type="component" value="Unassembled WGS sequence"/>
</dbReference>
<dbReference type="NCBIfam" id="TIGR01930">
    <property type="entry name" value="AcCoA-C-Actrans"/>
    <property type="match status" value="1"/>
</dbReference>
<dbReference type="GO" id="GO:0006635">
    <property type="term" value="P:fatty acid beta-oxidation"/>
    <property type="evidence" value="ECO:0007669"/>
    <property type="project" value="TreeGrafter"/>
</dbReference>
<keyword evidence="10 12" id="KW-0012">Acyltransferase</keyword>
<dbReference type="Pfam" id="PF02803">
    <property type="entry name" value="Thiolase_C"/>
    <property type="match status" value="1"/>
</dbReference>
<proteinExistence type="inferred from homology"/>
<comment type="similarity">
    <text evidence="2 12">Belongs to the thiolase-like superfamily. Thiolase family.</text>
</comment>
<evidence type="ECO:0000256" key="8">
    <source>
        <dbReference type="ARBA" id="ARBA00022958"/>
    </source>
</evidence>
<dbReference type="PIRSF" id="PIRSF000429">
    <property type="entry name" value="Ac-CoA_Ac_transf"/>
    <property type="match status" value="1"/>
</dbReference>
<feature type="active site" description="Proton acceptor" evidence="11">
    <location>
        <position position="360"/>
    </location>
</feature>
<dbReference type="CDD" id="cd00751">
    <property type="entry name" value="thiolase"/>
    <property type="match status" value="1"/>
</dbReference>
<dbReference type="InterPro" id="IPR016039">
    <property type="entry name" value="Thiolase-like"/>
</dbReference>
<evidence type="ECO:0000256" key="1">
    <source>
        <dbReference type="ARBA" id="ARBA00004173"/>
    </source>
</evidence>
<dbReference type="GO" id="GO:0003985">
    <property type="term" value="F:acetyl-CoA C-acetyltransferase activity"/>
    <property type="evidence" value="ECO:0007669"/>
    <property type="project" value="UniProtKB-EC"/>
</dbReference>
<dbReference type="SUPFAM" id="SSF53901">
    <property type="entry name" value="Thiolase-like"/>
    <property type="match status" value="2"/>
</dbReference>
<evidence type="ECO:0000256" key="4">
    <source>
        <dbReference type="ARBA" id="ARBA00012705"/>
    </source>
</evidence>
<dbReference type="GO" id="GO:0046872">
    <property type="term" value="F:metal ion binding"/>
    <property type="evidence" value="ECO:0007669"/>
    <property type="project" value="UniProtKB-KW"/>
</dbReference>
<dbReference type="GO" id="GO:0005739">
    <property type="term" value="C:mitochondrion"/>
    <property type="evidence" value="ECO:0007669"/>
    <property type="project" value="UniProtKB-SubCell"/>
</dbReference>
<dbReference type="EC" id="2.3.1.9" evidence="4"/>
<dbReference type="EMBL" id="CABVLU010000005">
    <property type="protein sequence ID" value="VVT57606.1"/>
    <property type="molecule type" value="Genomic_DNA"/>
</dbReference>
<dbReference type="Gene3D" id="3.40.47.10">
    <property type="match status" value="2"/>
</dbReference>
<evidence type="ECO:0000256" key="9">
    <source>
        <dbReference type="ARBA" id="ARBA00023128"/>
    </source>
</evidence>
<dbReference type="RefSeq" id="XP_031856384.1">
    <property type="nucleotide sequence ID" value="XM_032000493.1"/>
</dbReference>
<sequence length="407" mass="42682">MSRVFVRNFHLSHISKLNSAYIIAAGRSPIANFNGALKTVSATDLGAQVVKAVVARSGVKPVDVEEAYIGQVIQAGAGQAPARQVVLKAGLPDTTEATTINKVCASGLKSVALATQSIWLGDASVVLAGGTESMSQTPYYLPRTLGFGHTPTKDSILHDALTDVYNKIHMGSCCENTNRRENVSREDQDNFSVESYRRSLETIKNGGFKDEIIPITVHSKKGDVIFSEDESPGSVNLERLPKLRPAFEKDGSVTAGNSSSLNDGAAALVLASGDKAKELHTPVLAKVIAYADAATAPIDFTIAPSFAIPKLLKKAGLKVEDIAKWELNEAFAGVSVANARRLGLDPSKVNVKGGAVALGHPIGASGARIVVTLINVLKDGEYGVAAICNGGGAATALLIKKVSKVEE</sequence>
<keyword evidence="8" id="KW-0630">Potassium</keyword>
<dbReference type="PROSITE" id="PS00098">
    <property type="entry name" value="THIOLASE_1"/>
    <property type="match status" value="1"/>
</dbReference>
<feature type="active site" description="Proton acceptor" evidence="11">
    <location>
        <position position="388"/>
    </location>
</feature>
<dbReference type="InterPro" id="IPR020617">
    <property type="entry name" value="Thiolase_C"/>
</dbReference>
<evidence type="ECO:0000259" key="13">
    <source>
        <dbReference type="Pfam" id="PF00108"/>
    </source>
</evidence>
<dbReference type="OrthoDB" id="5404651at2759"/>
<dbReference type="InterPro" id="IPR020615">
    <property type="entry name" value="Thiolase_acyl_enz_int_AS"/>
</dbReference>
<evidence type="ECO:0000256" key="6">
    <source>
        <dbReference type="ARBA" id="ARBA00022723"/>
    </source>
</evidence>
<dbReference type="InterPro" id="IPR020613">
    <property type="entry name" value="Thiolase_CS"/>
</dbReference>
<name>A0A5E8C8J4_9ASCO</name>
<reference evidence="15 16" key="1">
    <citation type="submission" date="2019-09" db="EMBL/GenBank/DDBJ databases">
        <authorList>
            <person name="Brejova B."/>
        </authorList>
    </citation>
    <scope>NUCLEOTIDE SEQUENCE [LARGE SCALE GENOMIC DNA]</scope>
</reference>
<dbReference type="PANTHER" id="PTHR18919">
    <property type="entry name" value="ACETYL-COA C-ACYLTRANSFERASE"/>
    <property type="match status" value="1"/>
</dbReference>
<dbReference type="PROSITE" id="PS00737">
    <property type="entry name" value="THIOLASE_2"/>
    <property type="match status" value="1"/>
</dbReference>
<evidence type="ECO:0000256" key="12">
    <source>
        <dbReference type="RuleBase" id="RU003557"/>
    </source>
</evidence>
<evidence type="ECO:0000256" key="7">
    <source>
        <dbReference type="ARBA" id="ARBA00022946"/>
    </source>
</evidence>